<gene>
    <name evidence="2" type="ORF">C7M84_023956</name>
</gene>
<evidence type="ECO:0000256" key="1">
    <source>
        <dbReference type="SAM" id="MobiDB-lite"/>
    </source>
</evidence>
<dbReference type="Proteomes" id="UP000283509">
    <property type="component" value="Unassembled WGS sequence"/>
</dbReference>
<feature type="compositionally biased region" description="Polar residues" evidence="1">
    <location>
        <begin position="427"/>
        <end position="437"/>
    </location>
</feature>
<comment type="caution">
    <text evidence="2">The sequence shown here is derived from an EMBL/GenBank/DDBJ whole genome shotgun (WGS) entry which is preliminary data.</text>
</comment>
<feature type="compositionally biased region" description="Pro residues" evidence="1">
    <location>
        <begin position="357"/>
        <end position="367"/>
    </location>
</feature>
<dbReference type="EMBL" id="QCYY01000765">
    <property type="protein sequence ID" value="ROT82865.1"/>
    <property type="molecule type" value="Genomic_DNA"/>
</dbReference>
<keyword evidence="3" id="KW-1185">Reference proteome</keyword>
<evidence type="ECO:0000313" key="2">
    <source>
        <dbReference type="EMBL" id="ROT82865.1"/>
    </source>
</evidence>
<accession>A0A3R7QLM8</accession>
<reference evidence="2 3" key="1">
    <citation type="submission" date="2018-04" db="EMBL/GenBank/DDBJ databases">
        <authorList>
            <person name="Zhang X."/>
            <person name="Yuan J."/>
            <person name="Li F."/>
            <person name="Xiang J."/>
        </authorList>
    </citation>
    <scope>NUCLEOTIDE SEQUENCE [LARGE SCALE GENOMIC DNA]</scope>
    <source>
        <tissue evidence="2">Muscle</tissue>
    </source>
</reference>
<reference evidence="2 3" key="2">
    <citation type="submission" date="2019-01" db="EMBL/GenBank/DDBJ databases">
        <title>The decoding of complex shrimp genome reveals the adaptation for benthos swimmer, frequently molting mechanism and breeding impact on genome.</title>
        <authorList>
            <person name="Sun Y."/>
            <person name="Gao Y."/>
            <person name="Yu Y."/>
        </authorList>
    </citation>
    <scope>NUCLEOTIDE SEQUENCE [LARGE SCALE GENOMIC DNA]</scope>
    <source>
        <tissue evidence="2">Muscle</tissue>
    </source>
</reference>
<evidence type="ECO:0000313" key="3">
    <source>
        <dbReference type="Proteomes" id="UP000283509"/>
    </source>
</evidence>
<protein>
    <submittedName>
        <fullName evidence="2">Uncharacterized protein</fullName>
    </submittedName>
</protein>
<organism evidence="2 3">
    <name type="scientific">Penaeus vannamei</name>
    <name type="common">Whiteleg shrimp</name>
    <name type="synonym">Litopenaeus vannamei</name>
    <dbReference type="NCBI Taxonomy" id="6689"/>
    <lineage>
        <taxon>Eukaryota</taxon>
        <taxon>Metazoa</taxon>
        <taxon>Ecdysozoa</taxon>
        <taxon>Arthropoda</taxon>
        <taxon>Crustacea</taxon>
        <taxon>Multicrustacea</taxon>
        <taxon>Malacostraca</taxon>
        <taxon>Eumalacostraca</taxon>
        <taxon>Eucarida</taxon>
        <taxon>Decapoda</taxon>
        <taxon>Dendrobranchiata</taxon>
        <taxon>Penaeoidea</taxon>
        <taxon>Penaeidae</taxon>
        <taxon>Penaeus</taxon>
    </lineage>
</organism>
<feature type="region of interest" description="Disordered" evidence="1">
    <location>
        <begin position="94"/>
        <end position="114"/>
    </location>
</feature>
<proteinExistence type="predicted"/>
<feature type="region of interest" description="Disordered" evidence="1">
    <location>
        <begin position="314"/>
        <end position="437"/>
    </location>
</feature>
<sequence>MLFCLPSLPFSTPSLVSCPLSPPPALRGSLRASPAPSSLTRVARPPSSLASLRHPPPLVARPLHRSLASLRRPASLVARPLSSLAYLLYLPSSPASPHRPPPHRSPTFFTRLPSSSRLPSRRPLIARLPSLLASLRRPLPFVARPLHRSPTVLYSPPFSPGPLPSCIARLPSSPRPFLAALPASLRRPPPSSLASIRHLFHFAPCAARLSTCSPPFAPFSLCHPPSVGSRLHMSSFVVRLSLLPPPLRCPLPSSPASLCPPFVAASLRFPPPFVGASFRYPPPYVLPASPSPFASHLQCPPFVAPPPPSARALCVARHPSSPAPRHLPSFSSPPASLHRTTPPPPLFPPVTTSLPSSPAPPSPPPGPSRLVGLNFGKPDAQKPDKSRPRKRADPGARPVSSRRVLSNRKMGAASGRAKSRLPEPSAPNENSCSKWRS</sequence>
<feature type="region of interest" description="Disordered" evidence="1">
    <location>
        <begin position="29"/>
        <end position="55"/>
    </location>
</feature>
<feature type="compositionally biased region" description="Basic and acidic residues" evidence="1">
    <location>
        <begin position="379"/>
        <end position="394"/>
    </location>
</feature>
<dbReference type="AlphaFoldDB" id="A0A3R7QLM8"/>
<name>A0A3R7QLM8_PENVA</name>